<evidence type="ECO:0000313" key="7">
    <source>
        <dbReference type="Proteomes" id="UP000011115"/>
    </source>
</evidence>
<dbReference type="eggNOG" id="KOG0710">
    <property type="taxonomic scope" value="Eukaryota"/>
</dbReference>
<dbReference type="InParanoid" id="M1CDL2"/>
<evidence type="ECO:0000259" key="5">
    <source>
        <dbReference type="PROSITE" id="PS01031"/>
    </source>
</evidence>
<dbReference type="HOGENOM" id="CLU_086200_1_1_1"/>
<evidence type="ECO:0000313" key="6">
    <source>
        <dbReference type="EnsemblPlants" id="PGSC0003DMT400065222"/>
    </source>
</evidence>
<dbReference type="Pfam" id="PF00011">
    <property type="entry name" value="HSP20"/>
    <property type="match status" value="1"/>
</dbReference>
<dbReference type="CDD" id="cd06464">
    <property type="entry name" value="ACD_sHsps-like"/>
    <property type="match status" value="1"/>
</dbReference>
<dbReference type="OMA" id="EDDHNQH"/>
<dbReference type="AlphaFoldDB" id="M1CDL2"/>
<keyword evidence="1" id="KW-0346">Stress response</keyword>
<sequence length="216" mass="24479">MAHYEYYKRGANWPTSVNSVYEDIEPSSSWIEDTQNHYLLIDLPGFKREEVKLQVDIFGNIMVSGERKVREYKSIRFQKSTKAPEKSKSEDTSVRLEDGILYVIIPKAVPENNEHDDETANDSSGHEDDQEKDTEEIESSNGDVSEQKENDIQGLSEDQEFNDAKMAKKWHEGGPVVAGKEILRKNKSIVITALLAFSFGVFISKKSKSSKINQAS</sequence>
<dbReference type="InterPro" id="IPR031107">
    <property type="entry name" value="Small_HSP"/>
</dbReference>
<dbReference type="EnsemblPlants" id="PGSC0003DMT400065222">
    <property type="protein sequence ID" value="PGSC0003DMT400065222"/>
    <property type="gene ID" value="PGSC0003DMG400025350"/>
</dbReference>
<dbReference type="SMR" id="M1CDL2"/>
<dbReference type="InterPro" id="IPR002068">
    <property type="entry name" value="A-crystallin/Hsp20_dom"/>
</dbReference>
<evidence type="ECO:0000256" key="3">
    <source>
        <dbReference type="RuleBase" id="RU003616"/>
    </source>
</evidence>
<dbReference type="SUPFAM" id="SSF49764">
    <property type="entry name" value="HSP20-like chaperones"/>
    <property type="match status" value="1"/>
</dbReference>
<organism evidence="6 7">
    <name type="scientific">Solanum tuberosum</name>
    <name type="common">Potato</name>
    <dbReference type="NCBI Taxonomy" id="4113"/>
    <lineage>
        <taxon>Eukaryota</taxon>
        <taxon>Viridiplantae</taxon>
        <taxon>Streptophyta</taxon>
        <taxon>Embryophyta</taxon>
        <taxon>Tracheophyta</taxon>
        <taxon>Spermatophyta</taxon>
        <taxon>Magnoliopsida</taxon>
        <taxon>eudicotyledons</taxon>
        <taxon>Gunneridae</taxon>
        <taxon>Pentapetalae</taxon>
        <taxon>asterids</taxon>
        <taxon>lamiids</taxon>
        <taxon>Solanales</taxon>
        <taxon>Solanaceae</taxon>
        <taxon>Solanoideae</taxon>
        <taxon>Solaneae</taxon>
        <taxon>Solanum</taxon>
    </lineage>
</organism>
<dbReference type="PANTHER" id="PTHR11527">
    <property type="entry name" value="HEAT-SHOCK PROTEIN 20 FAMILY MEMBER"/>
    <property type="match status" value="1"/>
</dbReference>
<dbReference type="GO" id="GO:0034605">
    <property type="term" value="P:cellular response to heat"/>
    <property type="evidence" value="ECO:0000318"/>
    <property type="project" value="GO_Central"/>
</dbReference>
<dbReference type="Gramene" id="PGSC0003DMT400065222">
    <property type="protein sequence ID" value="PGSC0003DMT400065222"/>
    <property type="gene ID" value="PGSC0003DMG400025350"/>
</dbReference>
<feature type="region of interest" description="Disordered" evidence="4">
    <location>
        <begin position="111"/>
        <end position="150"/>
    </location>
</feature>
<evidence type="ECO:0000256" key="4">
    <source>
        <dbReference type="SAM" id="MobiDB-lite"/>
    </source>
</evidence>
<keyword evidence="7" id="KW-1185">Reference proteome</keyword>
<accession>M1CDL2</accession>
<dbReference type="PaxDb" id="4113-PGSC0003DMT400065222"/>
<proteinExistence type="inferred from homology"/>
<dbReference type="InterPro" id="IPR008978">
    <property type="entry name" value="HSP20-like_chaperone"/>
</dbReference>
<dbReference type="Proteomes" id="UP000011115">
    <property type="component" value="Unassembled WGS sequence"/>
</dbReference>
<protein>
    <submittedName>
        <fullName evidence="6">Small heat-shock protein</fullName>
    </submittedName>
</protein>
<feature type="domain" description="SHSP" evidence="5">
    <location>
        <begin position="19"/>
        <end position="122"/>
    </location>
</feature>
<reference evidence="7" key="1">
    <citation type="journal article" date="2011" name="Nature">
        <title>Genome sequence and analysis of the tuber crop potato.</title>
        <authorList>
            <consortium name="The Potato Genome Sequencing Consortium"/>
        </authorList>
    </citation>
    <scope>NUCLEOTIDE SEQUENCE [LARGE SCALE GENOMIC DNA]</scope>
    <source>
        <strain evidence="7">cv. DM1-3 516 R44</strain>
    </source>
</reference>
<evidence type="ECO:0000256" key="2">
    <source>
        <dbReference type="PROSITE-ProRule" id="PRU00285"/>
    </source>
</evidence>
<comment type="similarity">
    <text evidence="2 3">Belongs to the small heat shock protein (HSP20) family.</text>
</comment>
<evidence type="ECO:0000256" key="1">
    <source>
        <dbReference type="ARBA" id="ARBA00023016"/>
    </source>
</evidence>
<reference evidence="6" key="2">
    <citation type="submission" date="2015-06" db="UniProtKB">
        <authorList>
            <consortium name="EnsemblPlants"/>
        </authorList>
    </citation>
    <scope>IDENTIFICATION</scope>
    <source>
        <strain evidence="6">DM1-3 516 R44</strain>
    </source>
</reference>
<dbReference type="Gene3D" id="2.60.40.790">
    <property type="match status" value="1"/>
</dbReference>
<dbReference type="PROSITE" id="PS01031">
    <property type="entry name" value="SHSP"/>
    <property type="match status" value="1"/>
</dbReference>
<name>M1CDL2_SOLTU</name>